<evidence type="ECO:0000259" key="1">
    <source>
        <dbReference type="Pfam" id="PF17517"/>
    </source>
</evidence>
<dbReference type="InterPro" id="IPR035234">
    <property type="entry name" value="IgGFc-bd_N"/>
</dbReference>
<reference evidence="3" key="1">
    <citation type="journal article" date="2019" name="Int. J. Syst. Evol. Microbiol.">
        <title>The Global Catalogue of Microorganisms (GCM) 10K type strain sequencing project: providing services to taxonomists for standard genome sequencing and annotation.</title>
        <authorList>
            <consortium name="The Broad Institute Genomics Platform"/>
            <consortium name="The Broad Institute Genome Sequencing Center for Infectious Disease"/>
            <person name="Wu L."/>
            <person name="Ma J."/>
        </authorList>
    </citation>
    <scope>NUCLEOTIDE SEQUENCE [LARGE SCALE GENOMIC DNA]</scope>
    <source>
        <strain evidence="3">KCTC 52644</strain>
    </source>
</reference>
<dbReference type="PANTHER" id="PTHR46534">
    <property type="entry name" value="IGGFC_BINDING DOMAIN-CONTAINING PROTEIN"/>
    <property type="match status" value="1"/>
</dbReference>
<dbReference type="RefSeq" id="WP_379805695.1">
    <property type="nucleotide sequence ID" value="NZ_JBHUOL010000012.1"/>
</dbReference>
<name>A0ABW5Z629_9FLAO</name>
<protein>
    <submittedName>
        <fullName evidence="2">T9SS type B sorting domain-containing protein</fullName>
    </submittedName>
</protein>
<dbReference type="Pfam" id="PF17517">
    <property type="entry name" value="IgGFc_binding"/>
    <property type="match status" value="1"/>
</dbReference>
<accession>A0ABW5Z629</accession>
<evidence type="ECO:0000313" key="2">
    <source>
        <dbReference type="EMBL" id="MFD2908299.1"/>
    </source>
</evidence>
<feature type="domain" description="IgGFc-binding protein N-terminal" evidence="1">
    <location>
        <begin position="127"/>
        <end position="434"/>
    </location>
</feature>
<sequence length="1155" mass="125697">MFKQILFFIIILSNVSYAQLSNKHWLPPLHARDASVVNQQYIYLSTPQPIPFSVTVTDGAGIPISGSPFTISQGNPREIFIGNSQNSKMFRPIQDINIVRSNLGLILEGKKDFYVSFRVRSNNHAETLISKGRTGAGTDFRVGSLPQIYGGELRNFVTSFMATEDNTNVRISEYDTDVEFASNMGNITSDLLTYNLNKGESVIISGYSDIFANLSGFVGARINSTKPIIVNTGNALAGMGTEADGQDFTLDQIVPIDMIGTEYALVRGNGSNLSEFPLVIATENNTKIYVNGNTVPLITLNAGEHHLVPNSNYQGINNKNMYITSDKPIYMYQIIAGSTSDATNGLNFIPPLNCFFQKSVDLIPSINRVGTTSYTSDVIAITSNTAVLSLNGTVVSAIPQPLLGNNSWVTYKINNVVGDAKIESTGPLAVGVFGYSGVAGYGGYYSGFGSTPSDTNVSVCSNEAINLFETINGNPELNGNWVVPAGANPIVNDIFDPLNNVAGEYLYTFDKVCDSYTVNLSIKINVTIETALYAGSSSTIIICKNDEPIDLFTSLGIGAETGGTWSPPLTSGTFFFNPATDTFNSYVYTIAGTETCAASSATVTITTNPSPLLIPITDYMLCDNNDDGDDTNGIATFDLTTKSTEILNNQIGITVTYYTSMEDAKTGSNEITSINTADRIIYVRLTNDATGCFATTSFEIKVLSLPTAANSITLKQCDTDTDAITDFNLTEANSIISSDATNNFTYHTTFLGAQNNTDRITNELSYTASNGAQVWARITNTAGCFRTASVNLIVSTTTIPLNHKLMLYACDEYLSDTEPANDGFAYFNLDTTDVTQNAVENLLSFFSTTQPLAVTFYENEIDALAETNSIQDITNYRNITQNSQFIWARIDSELNNECFAVGPYIELIVTQLPEINLGTDLIICVDPITGLGSKFVDATPSIAGNYSYLWTPINPAGDSPIFEITTEGAFSVIVTNTTTNCEATATVTSSISSQPATFEANLITPAFATGLSSIEAIATGGFGIYEYSIDGIDWQPSPIFTDLENGNYIVYVRDIPGCGILFSQEIQTITYPNYFTPNADGFNDYWNINLPTQYEGKISIYDRYGKLLTKISSQEQGWNGTYNGKSLPSTDYWFRVEYIENNQKKEFKSHFSLIR</sequence>
<dbReference type="EMBL" id="JBHUOL010000012">
    <property type="protein sequence ID" value="MFD2908299.1"/>
    <property type="molecule type" value="Genomic_DNA"/>
</dbReference>
<dbReference type="InterPro" id="IPR026341">
    <property type="entry name" value="T9SS_type_B"/>
</dbReference>
<dbReference type="PANTHER" id="PTHR46534:SF1">
    <property type="entry name" value="IGGFC-BINDING PROTEIN N-TERMINAL DOMAIN-CONTAINING PROTEIN"/>
    <property type="match status" value="1"/>
</dbReference>
<comment type="caution">
    <text evidence="2">The sequence shown here is derived from an EMBL/GenBank/DDBJ whole genome shotgun (WGS) entry which is preliminary data.</text>
</comment>
<gene>
    <name evidence="2" type="ORF">ACFSX9_06080</name>
</gene>
<evidence type="ECO:0000313" key="3">
    <source>
        <dbReference type="Proteomes" id="UP001597549"/>
    </source>
</evidence>
<proteinExistence type="predicted"/>
<dbReference type="Proteomes" id="UP001597549">
    <property type="component" value="Unassembled WGS sequence"/>
</dbReference>
<organism evidence="2 3">
    <name type="scientific">Flavobacterium ardleyense</name>
    <dbReference type="NCBI Taxonomy" id="2038737"/>
    <lineage>
        <taxon>Bacteria</taxon>
        <taxon>Pseudomonadati</taxon>
        <taxon>Bacteroidota</taxon>
        <taxon>Flavobacteriia</taxon>
        <taxon>Flavobacteriales</taxon>
        <taxon>Flavobacteriaceae</taxon>
        <taxon>Flavobacterium</taxon>
    </lineage>
</organism>
<dbReference type="NCBIfam" id="TIGR04131">
    <property type="entry name" value="Bac_Flav_CTERM"/>
    <property type="match status" value="1"/>
</dbReference>
<dbReference type="Pfam" id="PF13585">
    <property type="entry name" value="CHU_C"/>
    <property type="match status" value="1"/>
</dbReference>
<keyword evidence="3" id="KW-1185">Reference proteome</keyword>